<dbReference type="Proteomes" id="UP000657918">
    <property type="component" value="Unassembled WGS sequence"/>
</dbReference>
<proteinExistence type="predicted"/>
<dbReference type="AlphaFoldDB" id="A0A835MUC2"/>
<reference evidence="1 2" key="1">
    <citation type="submission" date="2020-10" db="EMBL/GenBank/DDBJ databases">
        <title>Plant Genome Project.</title>
        <authorList>
            <person name="Zhang R.-G."/>
        </authorList>
    </citation>
    <scope>NUCLEOTIDE SEQUENCE [LARGE SCALE GENOMIC DNA]</scope>
    <source>
        <strain evidence="1">FAFU-HL-1</strain>
        <tissue evidence="1">Leaf</tissue>
    </source>
</reference>
<sequence length="79" mass="8658">METWVWLADTIYQLCIPYGQLGVTFQASSACLQFGSALLGTCGGDHIVLSFHHRSHSSLKVAHKQINRRNGGENVGIDD</sequence>
<accession>A0A835MUC2</accession>
<name>A0A835MUC2_9ROSI</name>
<evidence type="ECO:0000313" key="1">
    <source>
        <dbReference type="EMBL" id="KAF9669908.1"/>
    </source>
</evidence>
<organism evidence="1 2">
    <name type="scientific">Salix dunnii</name>
    <dbReference type="NCBI Taxonomy" id="1413687"/>
    <lineage>
        <taxon>Eukaryota</taxon>
        <taxon>Viridiplantae</taxon>
        <taxon>Streptophyta</taxon>
        <taxon>Embryophyta</taxon>
        <taxon>Tracheophyta</taxon>
        <taxon>Spermatophyta</taxon>
        <taxon>Magnoliopsida</taxon>
        <taxon>eudicotyledons</taxon>
        <taxon>Gunneridae</taxon>
        <taxon>Pentapetalae</taxon>
        <taxon>rosids</taxon>
        <taxon>fabids</taxon>
        <taxon>Malpighiales</taxon>
        <taxon>Salicaceae</taxon>
        <taxon>Saliceae</taxon>
        <taxon>Salix</taxon>
    </lineage>
</organism>
<dbReference type="EMBL" id="JADGMS010000013">
    <property type="protein sequence ID" value="KAF9669908.1"/>
    <property type="molecule type" value="Genomic_DNA"/>
</dbReference>
<evidence type="ECO:0000313" key="2">
    <source>
        <dbReference type="Proteomes" id="UP000657918"/>
    </source>
</evidence>
<gene>
    <name evidence="1" type="ORF">SADUNF_Sadunf13G0013600</name>
</gene>
<keyword evidence="2" id="KW-1185">Reference proteome</keyword>
<comment type="caution">
    <text evidence="1">The sequence shown here is derived from an EMBL/GenBank/DDBJ whole genome shotgun (WGS) entry which is preliminary data.</text>
</comment>
<protein>
    <submittedName>
        <fullName evidence="1">Uncharacterized protein</fullName>
    </submittedName>
</protein>